<evidence type="ECO:0000313" key="3">
    <source>
        <dbReference type="RefSeq" id="XP_033460381.1"/>
    </source>
</evidence>
<dbReference type="GO" id="GO:0051920">
    <property type="term" value="F:peroxiredoxin activity"/>
    <property type="evidence" value="ECO:0007669"/>
    <property type="project" value="InterPro"/>
</dbReference>
<sequence>MAAQHSPEEIKKAHEILYAEGIRIREQVAGKAFVEKSLNNAKGNPFATALQEYVTEGAWGSVWTRPGLELKVRSFLVIAMLACQNRGTELATHVKGGLNNGATQEEIREVLLQAAAYNGAPTAVEGFRVAWKAIEEWNEEQKAKAN</sequence>
<evidence type="ECO:0000259" key="1">
    <source>
        <dbReference type="Pfam" id="PF02627"/>
    </source>
</evidence>
<organism evidence="3">
    <name type="scientific">Dissoconium aciculare CBS 342.82</name>
    <dbReference type="NCBI Taxonomy" id="1314786"/>
    <lineage>
        <taxon>Eukaryota</taxon>
        <taxon>Fungi</taxon>
        <taxon>Dikarya</taxon>
        <taxon>Ascomycota</taxon>
        <taxon>Pezizomycotina</taxon>
        <taxon>Dothideomycetes</taxon>
        <taxon>Dothideomycetidae</taxon>
        <taxon>Mycosphaerellales</taxon>
        <taxon>Dissoconiaceae</taxon>
        <taxon>Dissoconium</taxon>
    </lineage>
</organism>
<reference evidence="3" key="1">
    <citation type="submission" date="2020-01" db="EMBL/GenBank/DDBJ databases">
        <authorList>
            <consortium name="DOE Joint Genome Institute"/>
            <person name="Haridas S."/>
            <person name="Albert R."/>
            <person name="Binder M."/>
            <person name="Bloem J."/>
            <person name="Labutti K."/>
            <person name="Salamov A."/>
            <person name="Andreopoulos B."/>
            <person name="Baker S.E."/>
            <person name="Barry K."/>
            <person name="Bills G."/>
            <person name="Bluhm B.H."/>
            <person name="Cannon C."/>
            <person name="Castanera R."/>
            <person name="Culley D.E."/>
            <person name="Daum C."/>
            <person name="Ezra D."/>
            <person name="Gonzalez J.B."/>
            <person name="Henrissat B."/>
            <person name="Kuo A."/>
            <person name="Liang C."/>
            <person name="Lipzen A."/>
            <person name="Lutzoni F."/>
            <person name="Magnuson J."/>
            <person name="Mondo S."/>
            <person name="Nolan M."/>
            <person name="Ohm R."/>
            <person name="Pangilinan J."/>
            <person name="Park H.-J."/>
            <person name="Ramirez L."/>
            <person name="Alfaro M."/>
            <person name="Sun H."/>
            <person name="Tritt A."/>
            <person name="Yoshinaga Y."/>
            <person name="Zwiers L.-H."/>
            <person name="Turgeon B.G."/>
            <person name="Goodwin S.B."/>
            <person name="Spatafora J.W."/>
            <person name="Crous P.W."/>
            <person name="Grigoriev I.V."/>
        </authorList>
    </citation>
    <scope>NUCLEOTIDE SEQUENCE</scope>
    <source>
        <strain evidence="3">CBS 342.82</strain>
    </source>
</reference>
<reference evidence="3" key="3">
    <citation type="submission" date="2025-08" db="UniProtKB">
        <authorList>
            <consortium name="RefSeq"/>
        </authorList>
    </citation>
    <scope>IDENTIFICATION</scope>
    <source>
        <strain evidence="3">CBS 342.82</strain>
    </source>
</reference>
<dbReference type="PANTHER" id="PTHR33570">
    <property type="entry name" value="4-CARBOXYMUCONOLACTONE DECARBOXYLASE FAMILY PROTEIN"/>
    <property type="match status" value="1"/>
</dbReference>
<name>A0A6J3M5M2_9PEZI</name>
<dbReference type="Gene3D" id="1.20.1290.10">
    <property type="entry name" value="AhpD-like"/>
    <property type="match status" value="1"/>
</dbReference>
<dbReference type="RefSeq" id="XP_033460381.1">
    <property type="nucleotide sequence ID" value="XM_033599549.1"/>
</dbReference>
<dbReference type="OrthoDB" id="104509at2759"/>
<dbReference type="InterPro" id="IPR003779">
    <property type="entry name" value="CMD-like"/>
</dbReference>
<dbReference type="GeneID" id="54357348"/>
<dbReference type="PANTHER" id="PTHR33570:SF2">
    <property type="entry name" value="CARBOXYMUCONOLACTONE DECARBOXYLASE-LIKE DOMAIN-CONTAINING PROTEIN"/>
    <property type="match status" value="1"/>
</dbReference>
<evidence type="ECO:0000313" key="2">
    <source>
        <dbReference type="Proteomes" id="UP000504637"/>
    </source>
</evidence>
<keyword evidence="2" id="KW-1185">Reference proteome</keyword>
<dbReference type="Pfam" id="PF02627">
    <property type="entry name" value="CMD"/>
    <property type="match status" value="1"/>
</dbReference>
<dbReference type="Proteomes" id="UP000504637">
    <property type="component" value="Unplaced"/>
</dbReference>
<dbReference type="AlphaFoldDB" id="A0A6J3M5M2"/>
<dbReference type="InterPro" id="IPR029032">
    <property type="entry name" value="AhpD-like"/>
</dbReference>
<protein>
    <submittedName>
        <fullName evidence="3">Protocatechuate 3,4-dioxygenase, P3,4O</fullName>
    </submittedName>
</protein>
<dbReference type="SUPFAM" id="SSF69118">
    <property type="entry name" value="AhpD-like"/>
    <property type="match status" value="1"/>
</dbReference>
<feature type="domain" description="Carboxymuconolactone decarboxylase-like" evidence="1">
    <location>
        <begin position="49"/>
        <end position="130"/>
    </location>
</feature>
<dbReference type="InterPro" id="IPR052512">
    <property type="entry name" value="4CMD/NDH-1_regulator"/>
</dbReference>
<accession>A0A6J3M5M2</accession>
<proteinExistence type="predicted"/>
<reference evidence="3" key="2">
    <citation type="submission" date="2020-04" db="EMBL/GenBank/DDBJ databases">
        <authorList>
            <consortium name="NCBI Genome Project"/>
        </authorList>
    </citation>
    <scope>NUCLEOTIDE SEQUENCE</scope>
    <source>
        <strain evidence="3">CBS 342.82</strain>
    </source>
</reference>
<gene>
    <name evidence="3" type="ORF">K489DRAFT_193228</name>
</gene>